<name>A0A4D7JM72_9BACT</name>
<dbReference type="GO" id="GO:0004673">
    <property type="term" value="F:protein histidine kinase activity"/>
    <property type="evidence" value="ECO:0007669"/>
    <property type="project" value="UniProtKB-EC"/>
</dbReference>
<dbReference type="RefSeq" id="WP_137090167.1">
    <property type="nucleotide sequence ID" value="NZ_CP028923.1"/>
</dbReference>
<dbReference type="Gene3D" id="3.30.565.10">
    <property type="entry name" value="Histidine kinase-like ATPase, C-terminal domain"/>
    <property type="match status" value="1"/>
</dbReference>
<gene>
    <name evidence="10" type="ORF">DCC35_07405</name>
</gene>
<sequence length="452" mass="51442">MVFKNFIYGVILRVIIITAFTFLASITFINNGFSLLFFIWVVFTLITMGSLVYYCNDINIKVTRFLESIRYADFNSTFSTQNNKGKTFKTMNTAFNEVLNAFKKIRSEAETQNLVLYTVLQHIQTGIISYNSNGRIGIINNSAKKLLGIGQMKNIEDLEVVNSKLYETFKKLGPGQNYLLKTDPETQLSINTTGLKMEGQNWTLVAIQNIQNELRKHELDAWQNLTKVLRHEIMNSITPISTLISSLNEIIVEDASKMESGDFKIEEESYQDLCDGLKTIENRSRGLLRFVNAYREYSNIPETNIRPVNVKILLQSILQLLKEDFQKDNIELFCDIKPDEMIINADEELIEMVLINLLKNAREALLEQNERNISIRAFNNGQGLGCIAVTDNGPGIDQSKLERIFIPFYTTKKEGSGIGLALARQIMQLHGGDIKTHSEVGKETTFSLHFRA</sequence>
<dbReference type="InterPro" id="IPR036890">
    <property type="entry name" value="HATPase_C_sf"/>
</dbReference>
<keyword evidence="8" id="KW-1133">Transmembrane helix</keyword>
<dbReference type="InterPro" id="IPR005467">
    <property type="entry name" value="His_kinase_dom"/>
</dbReference>
<evidence type="ECO:0000256" key="2">
    <source>
        <dbReference type="ARBA" id="ARBA00012438"/>
    </source>
</evidence>
<feature type="transmembrane region" description="Helical" evidence="8">
    <location>
        <begin position="6"/>
        <end position="28"/>
    </location>
</feature>
<dbReference type="Proteomes" id="UP000298616">
    <property type="component" value="Chromosome"/>
</dbReference>
<evidence type="ECO:0000313" key="10">
    <source>
        <dbReference type="EMBL" id="QCK14580.1"/>
    </source>
</evidence>
<evidence type="ECO:0000256" key="4">
    <source>
        <dbReference type="ARBA" id="ARBA00022741"/>
    </source>
</evidence>
<feature type="transmembrane region" description="Helical" evidence="8">
    <location>
        <begin position="35"/>
        <end position="54"/>
    </location>
</feature>
<evidence type="ECO:0000256" key="6">
    <source>
        <dbReference type="ARBA" id="ARBA00022840"/>
    </source>
</evidence>
<dbReference type="SUPFAM" id="SSF55874">
    <property type="entry name" value="ATPase domain of HSP90 chaperone/DNA topoisomerase II/histidine kinase"/>
    <property type="match status" value="1"/>
</dbReference>
<dbReference type="GO" id="GO:0005524">
    <property type="term" value="F:ATP binding"/>
    <property type="evidence" value="ECO:0007669"/>
    <property type="project" value="UniProtKB-KW"/>
</dbReference>
<dbReference type="InterPro" id="IPR004358">
    <property type="entry name" value="Sig_transdc_His_kin-like_C"/>
</dbReference>
<reference evidence="10 11" key="1">
    <citation type="submission" date="2018-04" db="EMBL/GenBank/DDBJ databases">
        <title>Complete genome uncultured novel isolate.</title>
        <authorList>
            <person name="Merlino G."/>
        </authorList>
    </citation>
    <scope>NUCLEOTIDE SEQUENCE [LARGE SCALE GENOMIC DNA]</scope>
    <source>
        <strain evidence="11">R1DC9</strain>
    </source>
</reference>
<dbReference type="InterPro" id="IPR050351">
    <property type="entry name" value="BphY/WalK/GraS-like"/>
</dbReference>
<keyword evidence="8" id="KW-0472">Membrane</keyword>
<dbReference type="OrthoDB" id="1931120at2"/>
<evidence type="ECO:0000256" key="5">
    <source>
        <dbReference type="ARBA" id="ARBA00022777"/>
    </source>
</evidence>
<evidence type="ECO:0000256" key="3">
    <source>
        <dbReference type="ARBA" id="ARBA00022679"/>
    </source>
</evidence>
<evidence type="ECO:0000256" key="7">
    <source>
        <dbReference type="ARBA" id="ARBA00023012"/>
    </source>
</evidence>
<dbReference type="PANTHER" id="PTHR42878:SF7">
    <property type="entry name" value="SENSOR HISTIDINE KINASE GLRK"/>
    <property type="match status" value="1"/>
</dbReference>
<keyword evidence="3" id="KW-0808">Transferase</keyword>
<evidence type="ECO:0000259" key="9">
    <source>
        <dbReference type="PROSITE" id="PS50109"/>
    </source>
</evidence>
<proteinExistence type="predicted"/>
<dbReference type="PRINTS" id="PR00344">
    <property type="entry name" value="BCTRLSENSOR"/>
</dbReference>
<dbReference type="GO" id="GO:0000156">
    <property type="term" value="F:phosphorelay response regulator activity"/>
    <property type="evidence" value="ECO:0007669"/>
    <property type="project" value="TreeGrafter"/>
</dbReference>
<evidence type="ECO:0000256" key="1">
    <source>
        <dbReference type="ARBA" id="ARBA00000085"/>
    </source>
</evidence>
<keyword evidence="7" id="KW-0902">Two-component regulatory system</keyword>
<evidence type="ECO:0000256" key="8">
    <source>
        <dbReference type="SAM" id="Phobius"/>
    </source>
</evidence>
<organism evidence="10 11">
    <name type="scientific">Mangrovivirga cuniculi</name>
    <dbReference type="NCBI Taxonomy" id="2715131"/>
    <lineage>
        <taxon>Bacteria</taxon>
        <taxon>Pseudomonadati</taxon>
        <taxon>Bacteroidota</taxon>
        <taxon>Cytophagia</taxon>
        <taxon>Cytophagales</taxon>
        <taxon>Mangrovivirgaceae</taxon>
        <taxon>Mangrovivirga</taxon>
    </lineage>
</organism>
<dbReference type="PANTHER" id="PTHR42878">
    <property type="entry name" value="TWO-COMPONENT HISTIDINE KINASE"/>
    <property type="match status" value="1"/>
</dbReference>
<dbReference type="SMART" id="SM00387">
    <property type="entry name" value="HATPase_c"/>
    <property type="match status" value="1"/>
</dbReference>
<feature type="domain" description="Histidine kinase" evidence="9">
    <location>
        <begin position="228"/>
        <end position="452"/>
    </location>
</feature>
<dbReference type="CDD" id="cd00075">
    <property type="entry name" value="HATPase"/>
    <property type="match status" value="1"/>
</dbReference>
<dbReference type="InterPro" id="IPR003594">
    <property type="entry name" value="HATPase_dom"/>
</dbReference>
<keyword evidence="5 10" id="KW-0418">Kinase</keyword>
<dbReference type="AlphaFoldDB" id="A0A4D7JM72"/>
<dbReference type="PROSITE" id="PS50109">
    <property type="entry name" value="HIS_KIN"/>
    <property type="match status" value="1"/>
</dbReference>
<dbReference type="Pfam" id="PF02518">
    <property type="entry name" value="HATPase_c"/>
    <property type="match status" value="1"/>
</dbReference>
<dbReference type="GO" id="GO:0030295">
    <property type="term" value="F:protein kinase activator activity"/>
    <property type="evidence" value="ECO:0007669"/>
    <property type="project" value="TreeGrafter"/>
</dbReference>
<dbReference type="EMBL" id="CP028923">
    <property type="protein sequence ID" value="QCK14580.1"/>
    <property type="molecule type" value="Genomic_DNA"/>
</dbReference>
<keyword evidence="11" id="KW-1185">Reference proteome</keyword>
<protein>
    <recommendedName>
        <fullName evidence="2">histidine kinase</fullName>
        <ecNumber evidence="2">2.7.13.3</ecNumber>
    </recommendedName>
</protein>
<dbReference type="KEGG" id="fpf:DCC35_07405"/>
<keyword evidence="8" id="KW-0812">Transmembrane</keyword>
<dbReference type="EC" id="2.7.13.3" evidence="2"/>
<keyword evidence="6" id="KW-0067">ATP-binding</keyword>
<dbReference type="GO" id="GO:0007234">
    <property type="term" value="P:osmosensory signaling via phosphorelay pathway"/>
    <property type="evidence" value="ECO:0007669"/>
    <property type="project" value="TreeGrafter"/>
</dbReference>
<comment type="catalytic activity">
    <reaction evidence="1">
        <text>ATP + protein L-histidine = ADP + protein N-phospho-L-histidine.</text>
        <dbReference type="EC" id="2.7.13.3"/>
    </reaction>
</comment>
<accession>A0A4D7JM72</accession>
<evidence type="ECO:0000313" key="11">
    <source>
        <dbReference type="Proteomes" id="UP000298616"/>
    </source>
</evidence>
<keyword evidence="4" id="KW-0547">Nucleotide-binding</keyword>